<feature type="transmembrane region" description="Helical" evidence="1">
    <location>
        <begin position="37"/>
        <end position="58"/>
    </location>
</feature>
<evidence type="ECO:0000313" key="3">
    <source>
        <dbReference type="EMBL" id="MCF2498362.1"/>
    </source>
</evidence>
<name>A0A9X1QDE9_9BACT</name>
<feature type="chain" id="PRO_5040775057" evidence="2">
    <location>
        <begin position="22"/>
        <end position="120"/>
    </location>
</feature>
<feature type="signal peptide" evidence="2">
    <location>
        <begin position="1"/>
        <end position="21"/>
    </location>
</feature>
<keyword evidence="2" id="KW-0732">Signal</keyword>
<keyword evidence="1" id="KW-1133">Transmembrane helix</keyword>
<keyword evidence="1" id="KW-0472">Membrane</keyword>
<dbReference type="RefSeq" id="WP_235177497.1">
    <property type="nucleotide sequence ID" value="NZ_JAKFFV010000004.1"/>
</dbReference>
<dbReference type="AlphaFoldDB" id="A0A9X1QDE9"/>
<dbReference type="EMBL" id="JAKFFV010000004">
    <property type="protein sequence ID" value="MCF2498362.1"/>
    <property type="molecule type" value="Genomic_DNA"/>
</dbReference>
<keyword evidence="1" id="KW-0812">Transmembrane</keyword>
<gene>
    <name evidence="3" type="ORF">L0661_08595</name>
</gene>
<sequence>MMRNLALIIALLIGLSLASMANSLVESVIDHLTTAQIIGLAIILFSALFIFTVMNAQTDKRWNLTRYFKAETMESLKNVSELILVVFLFAVTAVILIAIADTGPDSLRNTIKSLPKIVNV</sequence>
<reference evidence="3" key="1">
    <citation type="submission" date="2022-01" db="EMBL/GenBank/DDBJ databases">
        <title>Novel species in genus Dyadobacter.</title>
        <authorList>
            <person name="Ma C."/>
        </authorList>
    </citation>
    <scope>NUCLEOTIDE SEQUENCE</scope>
    <source>
        <strain evidence="3">CY357</strain>
    </source>
</reference>
<evidence type="ECO:0000256" key="2">
    <source>
        <dbReference type="SAM" id="SignalP"/>
    </source>
</evidence>
<proteinExistence type="predicted"/>
<accession>A0A9X1QDE9</accession>
<organism evidence="3 4">
    <name type="scientific">Dyadobacter chenhuakuii</name>
    <dbReference type="NCBI Taxonomy" id="2909339"/>
    <lineage>
        <taxon>Bacteria</taxon>
        <taxon>Pseudomonadati</taxon>
        <taxon>Bacteroidota</taxon>
        <taxon>Cytophagia</taxon>
        <taxon>Cytophagales</taxon>
        <taxon>Spirosomataceae</taxon>
        <taxon>Dyadobacter</taxon>
    </lineage>
</organism>
<feature type="transmembrane region" description="Helical" evidence="1">
    <location>
        <begin position="79"/>
        <end position="100"/>
    </location>
</feature>
<protein>
    <submittedName>
        <fullName evidence="3">Uncharacterized protein</fullName>
    </submittedName>
</protein>
<dbReference type="Proteomes" id="UP001139411">
    <property type="component" value="Unassembled WGS sequence"/>
</dbReference>
<evidence type="ECO:0000256" key="1">
    <source>
        <dbReference type="SAM" id="Phobius"/>
    </source>
</evidence>
<evidence type="ECO:0000313" key="4">
    <source>
        <dbReference type="Proteomes" id="UP001139411"/>
    </source>
</evidence>
<comment type="caution">
    <text evidence="3">The sequence shown here is derived from an EMBL/GenBank/DDBJ whole genome shotgun (WGS) entry which is preliminary data.</text>
</comment>